<protein>
    <submittedName>
        <fullName evidence="1">Tetratricopeptide repeat protein</fullName>
    </submittedName>
</protein>
<name>A0ABS8DV78_9GAMM</name>
<dbReference type="RefSeq" id="WP_227390911.1">
    <property type="nucleotide sequence ID" value="NZ_JBHSCJ010000008.1"/>
</dbReference>
<sequence length="146" mass="16562">MINTKIHKAVYELAEKLMRAAHKDDREGFEALYGELEAICIDNEYTEKDHPEQWETLADFTEEHAEALALYQKALDKAVAKSLDDYIASIGYSMASLWVELEDEEAALVALRKAKASAGTIEDNDLKREIDELLHSLTHPESPRDQ</sequence>
<gene>
    <name evidence="1" type="ORF">GEV37_14075</name>
</gene>
<keyword evidence="2" id="KW-1185">Reference proteome</keyword>
<evidence type="ECO:0000313" key="2">
    <source>
        <dbReference type="Proteomes" id="UP001319882"/>
    </source>
</evidence>
<proteinExistence type="predicted"/>
<organism evidence="1 2">
    <name type="scientific">Vreelandella malpeensis</name>
    <dbReference type="NCBI Taxonomy" id="1172368"/>
    <lineage>
        <taxon>Bacteria</taxon>
        <taxon>Pseudomonadati</taxon>
        <taxon>Pseudomonadota</taxon>
        <taxon>Gammaproteobacteria</taxon>
        <taxon>Oceanospirillales</taxon>
        <taxon>Halomonadaceae</taxon>
        <taxon>Vreelandella</taxon>
    </lineage>
</organism>
<dbReference type="EMBL" id="WHVL01000006">
    <property type="protein sequence ID" value="MCB8890242.1"/>
    <property type="molecule type" value="Genomic_DNA"/>
</dbReference>
<accession>A0ABS8DV78</accession>
<comment type="caution">
    <text evidence="1">The sequence shown here is derived from an EMBL/GenBank/DDBJ whole genome shotgun (WGS) entry which is preliminary data.</text>
</comment>
<reference evidence="1 2" key="1">
    <citation type="journal article" date="2021" name="Sci. Rep.">
        <title>Genome analysis of a halophilic bacterium Halomonas malpeensis YU-PRIM-29(T) reveals its exopolysaccharide and pigment producing capabilities.</title>
        <authorList>
            <person name="Athmika"/>
            <person name="Ghate S.D."/>
            <person name="Arun A.B."/>
            <person name="Rao S.S."/>
            <person name="Kumar S.T.A."/>
            <person name="Kandiyil M.K."/>
            <person name="Saptami K."/>
            <person name="Rekha P.D."/>
        </authorList>
    </citation>
    <scope>NUCLEOTIDE SEQUENCE [LARGE SCALE GENOMIC DNA]</scope>
    <source>
        <strain evidence="2">prim 29</strain>
    </source>
</reference>
<dbReference type="Proteomes" id="UP001319882">
    <property type="component" value="Unassembled WGS sequence"/>
</dbReference>
<evidence type="ECO:0000313" key="1">
    <source>
        <dbReference type="EMBL" id="MCB8890242.1"/>
    </source>
</evidence>